<reference evidence="3 4" key="1">
    <citation type="submission" date="2014-07" db="EMBL/GenBank/DDBJ databases">
        <title>Complete genome sequence of a moderately halophilic bacterium Terribacillus aidingensis MP602, isolated from Cryptomeria fortunei in Tianmu mountain in China.</title>
        <authorList>
            <person name="Wang Y."/>
            <person name="Lu P."/>
            <person name="Zhang L."/>
        </authorList>
    </citation>
    <scope>NUCLEOTIDE SEQUENCE [LARGE SCALE GENOMIC DNA]</scope>
    <source>
        <strain evidence="3 4">MP602</strain>
    </source>
</reference>
<dbReference type="Pfam" id="PF21278">
    <property type="entry name" value="YlmH_1st"/>
    <property type="match status" value="1"/>
</dbReference>
<dbReference type="SUPFAM" id="SSF55174">
    <property type="entry name" value="Alpha-L RNA-binding motif"/>
    <property type="match status" value="1"/>
</dbReference>
<dbReference type="GO" id="GO:0003723">
    <property type="term" value="F:RNA binding"/>
    <property type="evidence" value="ECO:0007669"/>
    <property type="project" value="UniProtKB-KW"/>
</dbReference>
<dbReference type="InterPro" id="IPR048443">
    <property type="entry name" value="RqcP2_N"/>
</dbReference>
<dbReference type="Gene3D" id="3.30.70.330">
    <property type="match status" value="1"/>
</dbReference>
<feature type="domain" description="RNA-binding S4" evidence="2">
    <location>
        <begin position="181"/>
        <end position="245"/>
    </location>
</feature>
<dbReference type="AlphaFoldDB" id="A0A075LPB3"/>
<evidence type="ECO:0000259" key="2">
    <source>
        <dbReference type="SMART" id="SM00363"/>
    </source>
</evidence>
<dbReference type="Gene3D" id="3.10.290.10">
    <property type="entry name" value="RNA-binding S4 domain"/>
    <property type="match status" value="1"/>
</dbReference>
<dbReference type="CDD" id="cd00165">
    <property type="entry name" value="S4"/>
    <property type="match status" value="1"/>
</dbReference>
<dbReference type="PROSITE" id="PS50889">
    <property type="entry name" value="S4"/>
    <property type="match status" value="1"/>
</dbReference>
<dbReference type="Pfam" id="PF01479">
    <property type="entry name" value="S4"/>
    <property type="match status" value="1"/>
</dbReference>
<dbReference type="PANTHER" id="PTHR13633:SF3">
    <property type="entry name" value="MITOCHONDRIAL TRANSCRIPTION RESCUE FACTOR 1"/>
    <property type="match status" value="1"/>
</dbReference>
<evidence type="ECO:0000313" key="3">
    <source>
        <dbReference type="EMBL" id="AIF66298.1"/>
    </source>
</evidence>
<evidence type="ECO:0000256" key="1">
    <source>
        <dbReference type="PROSITE-ProRule" id="PRU00182"/>
    </source>
</evidence>
<dbReference type="EMBL" id="CP008876">
    <property type="protein sequence ID" value="AIF66298.1"/>
    <property type="molecule type" value="Genomic_DNA"/>
</dbReference>
<dbReference type="KEGG" id="tap:GZ22_06460"/>
<dbReference type="InterPro" id="IPR036986">
    <property type="entry name" value="S4_RNA-bd_sf"/>
</dbReference>
<dbReference type="InterPro" id="IPR040591">
    <property type="entry name" value="RqcP2_RBD"/>
</dbReference>
<dbReference type="PANTHER" id="PTHR13633">
    <property type="entry name" value="MITOCHONDRIAL TRANSCRIPTION RESCUE FACTOR 1"/>
    <property type="match status" value="1"/>
</dbReference>
<accession>A0A075LPB3</accession>
<organism evidence="3 4">
    <name type="scientific">Terribacillus saccharophilus</name>
    <dbReference type="NCBI Taxonomy" id="361277"/>
    <lineage>
        <taxon>Bacteria</taxon>
        <taxon>Bacillati</taxon>
        <taxon>Bacillota</taxon>
        <taxon>Bacilli</taxon>
        <taxon>Bacillales</taxon>
        <taxon>Bacillaceae</taxon>
        <taxon>Terribacillus</taxon>
    </lineage>
</organism>
<dbReference type="Proteomes" id="UP000027980">
    <property type="component" value="Chromosome"/>
</dbReference>
<dbReference type="HOGENOM" id="CLU_075687_2_0_9"/>
<name>A0A075LPB3_9BACI</name>
<dbReference type="OrthoDB" id="9812787at2"/>
<dbReference type="GeneID" id="34221310"/>
<dbReference type="Pfam" id="PF17774">
    <property type="entry name" value="YlmH_RBD"/>
    <property type="match status" value="1"/>
</dbReference>
<proteinExistence type="predicted"/>
<dbReference type="InterPro" id="IPR002942">
    <property type="entry name" value="S4_RNA-bd"/>
</dbReference>
<protein>
    <submittedName>
        <fullName evidence="3">RNA-binding protein S4</fullName>
    </submittedName>
</protein>
<keyword evidence="1" id="KW-0694">RNA-binding</keyword>
<dbReference type="RefSeq" id="WP_038559991.1">
    <property type="nucleotide sequence ID" value="NZ_CP008876.1"/>
</dbReference>
<sequence>MSIYQHYREEERPFIDQILSWMEQVERQYQPRVTDFLDPREQLIFRQLLGGQTELQWSLSGGTEKAERKRGIIAPLYDSITPGDFSIELLEATYPEKFVTLEHRDVMGSFLSLGIDRKKLGDISVGEGVIQLFTTSDITTYIRANLVVVKRAKVTWESVDPNRFRPEEVEWVTSETTVSSLRLDAIIKELYRMSRQQAAERIQKGLVKVNFKTVEDVSFQLAEGDLLSLRGMGRGKLAEVKGTTKKDKQRITLEKLK</sequence>
<dbReference type="InterPro" id="IPR012677">
    <property type="entry name" value="Nucleotide-bd_a/b_plait_sf"/>
</dbReference>
<gene>
    <name evidence="3" type="ORF">GZ22_06460</name>
</gene>
<dbReference type="SMART" id="SM00363">
    <property type="entry name" value="S4"/>
    <property type="match status" value="1"/>
</dbReference>
<dbReference type="Gene3D" id="3.30.1370.160">
    <property type="match status" value="1"/>
</dbReference>
<evidence type="ECO:0000313" key="4">
    <source>
        <dbReference type="Proteomes" id="UP000027980"/>
    </source>
</evidence>